<organism evidence="2 3">
    <name type="scientific">Ciceribacter selenitireducens ATCC BAA-1503</name>
    <dbReference type="NCBI Taxonomy" id="1336235"/>
    <lineage>
        <taxon>Bacteria</taxon>
        <taxon>Pseudomonadati</taxon>
        <taxon>Pseudomonadota</taxon>
        <taxon>Alphaproteobacteria</taxon>
        <taxon>Hyphomicrobiales</taxon>
        <taxon>Rhizobiaceae</taxon>
        <taxon>Ciceribacter</taxon>
    </lineage>
</organism>
<dbReference type="AlphaFoldDB" id="A0A376AJP5"/>
<dbReference type="Proteomes" id="UP000254764">
    <property type="component" value="Unassembled WGS sequence"/>
</dbReference>
<evidence type="ECO:0000313" key="3">
    <source>
        <dbReference type="Proteomes" id="UP000254764"/>
    </source>
</evidence>
<gene>
    <name evidence="2" type="ORF">RHIZ70_3740</name>
</gene>
<dbReference type="EMBL" id="UEYP01000006">
    <property type="protein sequence ID" value="SSC68032.1"/>
    <property type="molecule type" value="Genomic_DNA"/>
</dbReference>
<protein>
    <submittedName>
        <fullName evidence="2">Uncharacterized protein</fullName>
    </submittedName>
</protein>
<accession>A0A376AJP5</accession>
<sequence length="72" mass="7682">MQGWAEGNRFLRRGRQCRGAWPFSSSARARGAPPHPASASLGGPLPAGARRPETSRRHPLLPGGEKVARRAG</sequence>
<keyword evidence="3" id="KW-1185">Reference proteome</keyword>
<feature type="region of interest" description="Disordered" evidence="1">
    <location>
        <begin position="22"/>
        <end position="72"/>
    </location>
</feature>
<name>A0A376AJP5_9HYPH</name>
<evidence type="ECO:0000313" key="2">
    <source>
        <dbReference type="EMBL" id="SSC68032.1"/>
    </source>
</evidence>
<evidence type="ECO:0000256" key="1">
    <source>
        <dbReference type="SAM" id="MobiDB-lite"/>
    </source>
</evidence>
<proteinExistence type="predicted"/>
<reference evidence="3" key="1">
    <citation type="submission" date="2018-07" db="EMBL/GenBank/DDBJ databases">
        <authorList>
            <person name="Peiro R."/>
            <person name="Begona"/>
            <person name="Cbmso G."/>
            <person name="Lopez M."/>
            <person name="Gonzalez S."/>
        </authorList>
    </citation>
    <scope>NUCLEOTIDE SEQUENCE [LARGE SCALE GENOMIC DNA]</scope>
</reference>